<feature type="transmembrane region" description="Helical" evidence="1">
    <location>
        <begin position="125"/>
        <end position="145"/>
    </location>
</feature>
<name>A0ABQ6BQB8_9NEIS</name>
<feature type="transmembrane region" description="Helical" evidence="1">
    <location>
        <begin position="366"/>
        <end position="389"/>
    </location>
</feature>
<keyword evidence="1" id="KW-0472">Membrane</keyword>
<keyword evidence="1" id="KW-1133">Transmembrane helix</keyword>
<accession>A0ABQ6BQB8</accession>
<protein>
    <recommendedName>
        <fullName evidence="4">DUF2029 domain-containing protein</fullName>
    </recommendedName>
</protein>
<comment type="caution">
    <text evidence="2">The sequence shown here is derived from an EMBL/GenBank/DDBJ whole genome shotgun (WGS) entry which is preliminary data.</text>
</comment>
<feature type="transmembrane region" description="Helical" evidence="1">
    <location>
        <begin position="304"/>
        <end position="322"/>
    </location>
</feature>
<feature type="transmembrane region" description="Helical" evidence="1">
    <location>
        <begin position="233"/>
        <end position="250"/>
    </location>
</feature>
<evidence type="ECO:0008006" key="4">
    <source>
        <dbReference type="Google" id="ProtNLM"/>
    </source>
</evidence>
<gene>
    <name evidence="2" type="ORF">GCM10007860_11570</name>
</gene>
<sequence length="456" mass="51921">MNSLAQWWRALPNGPDPETWPHRPASLRQTLAFRPLWTGLGCALALFFSQVFWLLHRLSPNSDSVFRGYDYFTLPRCGLAIRHGTDVFTSAETYTHYGPWATNWVTHPNLCVFPGVPLSYLPPFAGYWLFNLFNLALHLFILVHFARRAAGDAGTFHGGQWRDHLMFGLLGFFFPMYVLYHQGQYHSLAVLALMLVFLQPRNPALGFIVSAFGKPLLGPAGLVLLVRGMWKTIVLIVLALLIGYLPWFFLNYSLEQGIHLGRNTSLAPFFDIGSHYLKYNVPRWNQEQSMASFLGEWMSPDAQLYLRYLFGLIVTLIGAVVLRRKPLELAVSLVTLWFFLVYARGHDYHATLLIPVLAYLWCQRPQWYRTRFMLLIAAMYALPTSYALFRTVLGFTGEVSGEAMLASSPLLYYCFVAQKPVATLLLTGNILWQEWLKDKAAEIDPDGHGETAVQQV</sequence>
<keyword evidence="3" id="KW-1185">Reference proteome</keyword>
<evidence type="ECO:0000313" key="2">
    <source>
        <dbReference type="EMBL" id="GLS04011.1"/>
    </source>
</evidence>
<organism evidence="2 3">
    <name type="scientific">Chitiniphilus shinanonensis</name>
    <dbReference type="NCBI Taxonomy" id="553088"/>
    <lineage>
        <taxon>Bacteria</taxon>
        <taxon>Pseudomonadati</taxon>
        <taxon>Pseudomonadota</taxon>
        <taxon>Betaproteobacteria</taxon>
        <taxon>Neisseriales</taxon>
        <taxon>Chitinibacteraceae</taxon>
        <taxon>Chitiniphilus</taxon>
    </lineage>
</organism>
<feature type="transmembrane region" description="Helical" evidence="1">
    <location>
        <begin position="36"/>
        <end position="55"/>
    </location>
</feature>
<dbReference type="EMBL" id="BSOZ01000012">
    <property type="protein sequence ID" value="GLS04011.1"/>
    <property type="molecule type" value="Genomic_DNA"/>
</dbReference>
<proteinExistence type="predicted"/>
<evidence type="ECO:0000256" key="1">
    <source>
        <dbReference type="SAM" id="Phobius"/>
    </source>
</evidence>
<dbReference type="Proteomes" id="UP001156836">
    <property type="component" value="Unassembled WGS sequence"/>
</dbReference>
<evidence type="ECO:0000313" key="3">
    <source>
        <dbReference type="Proteomes" id="UP001156836"/>
    </source>
</evidence>
<reference evidence="3" key="1">
    <citation type="journal article" date="2019" name="Int. J. Syst. Evol. Microbiol.">
        <title>The Global Catalogue of Microorganisms (GCM) 10K type strain sequencing project: providing services to taxonomists for standard genome sequencing and annotation.</title>
        <authorList>
            <consortium name="The Broad Institute Genomics Platform"/>
            <consortium name="The Broad Institute Genome Sequencing Center for Infectious Disease"/>
            <person name="Wu L."/>
            <person name="Ma J."/>
        </authorList>
    </citation>
    <scope>NUCLEOTIDE SEQUENCE [LARGE SCALE GENOMIC DNA]</scope>
    <source>
        <strain evidence="3">NBRC 104970</strain>
    </source>
</reference>
<feature type="transmembrane region" description="Helical" evidence="1">
    <location>
        <begin position="165"/>
        <end position="183"/>
    </location>
</feature>
<dbReference type="RefSeq" id="WP_018748426.1">
    <property type="nucleotide sequence ID" value="NZ_BSOZ01000012.1"/>
</dbReference>
<feature type="transmembrane region" description="Helical" evidence="1">
    <location>
        <begin position="410"/>
        <end position="432"/>
    </location>
</feature>
<keyword evidence="1" id="KW-0812">Transmembrane</keyword>
<feature type="transmembrane region" description="Helical" evidence="1">
    <location>
        <begin position="203"/>
        <end position="226"/>
    </location>
</feature>